<feature type="compositionally biased region" description="Low complexity" evidence="1">
    <location>
        <begin position="39"/>
        <end position="59"/>
    </location>
</feature>
<name>A0A8J5QR19_9ASCO</name>
<evidence type="ECO:0000256" key="1">
    <source>
        <dbReference type="SAM" id="MobiDB-lite"/>
    </source>
</evidence>
<evidence type="ECO:0000313" key="3">
    <source>
        <dbReference type="Proteomes" id="UP000694255"/>
    </source>
</evidence>
<dbReference type="AlphaFoldDB" id="A0A8J5QR19"/>
<feature type="region of interest" description="Disordered" evidence="1">
    <location>
        <begin position="1"/>
        <end position="59"/>
    </location>
</feature>
<proteinExistence type="predicted"/>
<dbReference type="EMBL" id="JAGSYN010000054">
    <property type="protein sequence ID" value="KAG7665040.1"/>
    <property type="molecule type" value="Genomic_DNA"/>
</dbReference>
<dbReference type="RefSeq" id="XP_049265272.1">
    <property type="nucleotide sequence ID" value="XM_049405102.1"/>
</dbReference>
<keyword evidence="3" id="KW-1185">Reference proteome</keyword>
<protein>
    <submittedName>
        <fullName evidence="2">Uncharacterized protein</fullName>
    </submittedName>
</protein>
<evidence type="ECO:0000313" key="2">
    <source>
        <dbReference type="EMBL" id="KAG7665040.1"/>
    </source>
</evidence>
<feature type="compositionally biased region" description="Polar residues" evidence="1">
    <location>
        <begin position="22"/>
        <end position="33"/>
    </location>
</feature>
<dbReference type="OrthoDB" id="3997115at2759"/>
<dbReference type="GeneID" id="73468249"/>
<dbReference type="Proteomes" id="UP000694255">
    <property type="component" value="Unassembled WGS sequence"/>
</dbReference>
<organism evidence="2 3">
    <name type="scientific">[Candida] subhashii</name>
    <dbReference type="NCBI Taxonomy" id="561895"/>
    <lineage>
        <taxon>Eukaryota</taxon>
        <taxon>Fungi</taxon>
        <taxon>Dikarya</taxon>
        <taxon>Ascomycota</taxon>
        <taxon>Saccharomycotina</taxon>
        <taxon>Pichiomycetes</taxon>
        <taxon>Debaryomycetaceae</taxon>
        <taxon>Spathaspora</taxon>
    </lineage>
</organism>
<comment type="caution">
    <text evidence="2">The sequence shown here is derived from an EMBL/GenBank/DDBJ whole genome shotgun (WGS) entry which is preliminary data.</text>
</comment>
<reference evidence="2 3" key="1">
    <citation type="journal article" date="2021" name="DNA Res.">
        <title>Genome analysis of Candida subhashii reveals its hybrid nature and dual mitochondrial genome conformations.</title>
        <authorList>
            <person name="Mixao V."/>
            <person name="Hegedusova E."/>
            <person name="Saus E."/>
            <person name="Pryszcz L.P."/>
            <person name="Cillingova A."/>
            <person name="Nosek J."/>
            <person name="Gabaldon T."/>
        </authorList>
    </citation>
    <scope>NUCLEOTIDE SEQUENCE [LARGE SCALE GENOMIC DNA]</scope>
    <source>
        <strain evidence="2 3">CBS 10753</strain>
    </source>
</reference>
<sequence length="220" mass="24991">MKRNNNQLHEYSLQHPLYNDLPSGNQQQPQQAKRQLVDSTTSAPMSPSPSRSSSISNTYPPRYIPNDQAAVIPIPTLQQLEDIKIDLFDNNSPSKFTFIFFLGVQGKEHIPFIQSLFPENISTAFISGNISQCTNAQCISLSQYFHIMDPIGGGLYPLDYLYIISDNKINCKIPIIINHQNRFLRSISTNKNKSGISSHLNFGIELNELQVFINNYLEYH</sequence>
<gene>
    <name evidence="2" type="ORF">J8A68_001448</name>
</gene>
<accession>A0A8J5QR19</accession>